<evidence type="ECO:0000259" key="2">
    <source>
        <dbReference type="Pfam" id="PF24883"/>
    </source>
</evidence>
<sequence>MYFFATPHRGSDLAKLLKHMPQISYSSRAYTSDLKRGSEALQSINDEFRKYSGKVEFWSFYETKKLTMGFFSSLIEDPDSATLGYREEHQIPLNSDHRPICKFESPQDPNYITVRNALALTINRISNSVRESEEDMMRCSINDLKVYLGVPGNLEDDLILVEDARMPGTCEWLEAKTSYVTWSSFDPGVPHTLWINGKPAAGKSVLSGYVTSNLRKKGNCSFYFFKSGDRSKSRWDIRYI</sequence>
<organism evidence="3 4">
    <name type="scientific">Aspergillus novoparasiticus</name>
    <dbReference type="NCBI Taxonomy" id="986946"/>
    <lineage>
        <taxon>Eukaryota</taxon>
        <taxon>Fungi</taxon>
        <taxon>Dikarya</taxon>
        <taxon>Ascomycota</taxon>
        <taxon>Pezizomycotina</taxon>
        <taxon>Eurotiomycetes</taxon>
        <taxon>Eurotiomycetidae</taxon>
        <taxon>Eurotiales</taxon>
        <taxon>Aspergillaceae</taxon>
        <taxon>Aspergillus</taxon>
        <taxon>Aspergillus subgen. Circumdati</taxon>
    </lineage>
</organism>
<accession>A0A5N6EE25</accession>
<protein>
    <recommendedName>
        <fullName evidence="2">Nephrocystin 3-like N-terminal domain-containing protein</fullName>
    </recommendedName>
</protein>
<gene>
    <name evidence="3" type="ORF">BDV33DRAFT_208698</name>
</gene>
<evidence type="ECO:0000313" key="3">
    <source>
        <dbReference type="EMBL" id="KAB8215064.1"/>
    </source>
</evidence>
<keyword evidence="4" id="KW-1185">Reference proteome</keyword>
<dbReference type="Proteomes" id="UP000326799">
    <property type="component" value="Unassembled WGS sequence"/>
</dbReference>
<reference evidence="3 4" key="1">
    <citation type="submission" date="2019-04" db="EMBL/GenBank/DDBJ databases">
        <title>Fungal friends and foes A comparative genomics study of 23 Aspergillus species from section Flavi.</title>
        <authorList>
            <consortium name="DOE Joint Genome Institute"/>
            <person name="Kjaerbolling I."/>
            <person name="Vesth T.C."/>
            <person name="Frisvad J.C."/>
            <person name="Nybo J.L."/>
            <person name="Theobald S."/>
            <person name="Kildgaard S."/>
            <person name="Petersen T.I."/>
            <person name="Kuo A."/>
            <person name="Sato A."/>
            <person name="Lyhne E.K."/>
            <person name="Kogle M.E."/>
            <person name="Wiebenga A."/>
            <person name="Kun R.S."/>
            <person name="Lubbers R.J."/>
            <person name="Makela M.R."/>
            <person name="Barry K."/>
            <person name="Chovatia M."/>
            <person name="Clum A."/>
            <person name="Daum C."/>
            <person name="Haridas S."/>
            <person name="He G."/>
            <person name="LaButti K."/>
            <person name="Lipzen A."/>
            <person name="Mondo S."/>
            <person name="Pangilinan J."/>
            <person name="Riley R."/>
            <person name="Salamov A."/>
            <person name="Simmons B.A."/>
            <person name="Magnuson J.K."/>
            <person name="Henrissat B."/>
            <person name="Mortensen U.H."/>
            <person name="Larsen T.O."/>
            <person name="De vries R.P."/>
            <person name="Grigoriev I.V."/>
            <person name="Machida M."/>
            <person name="Baker S.E."/>
            <person name="Andersen M.R."/>
        </authorList>
    </citation>
    <scope>NUCLEOTIDE SEQUENCE [LARGE SCALE GENOMIC DNA]</scope>
    <source>
        <strain evidence="3 4">CBS 126849</strain>
    </source>
</reference>
<dbReference type="PANTHER" id="PTHR10039:SF16">
    <property type="entry name" value="GPI INOSITOL-DEACYLASE"/>
    <property type="match status" value="1"/>
</dbReference>
<dbReference type="AlphaFoldDB" id="A0A5N6EE25"/>
<keyword evidence="1" id="KW-0677">Repeat</keyword>
<dbReference type="InterPro" id="IPR056884">
    <property type="entry name" value="NPHP3-like_N"/>
</dbReference>
<feature type="domain" description="Nephrocystin 3-like N-terminal" evidence="2">
    <location>
        <begin position="168"/>
        <end position="233"/>
    </location>
</feature>
<name>A0A5N6EE25_9EURO</name>
<evidence type="ECO:0000256" key="1">
    <source>
        <dbReference type="ARBA" id="ARBA00022737"/>
    </source>
</evidence>
<dbReference type="EMBL" id="ML733513">
    <property type="protein sequence ID" value="KAB8215064.1"/>
    <property type="molecule type" value="Genomic_DNA"/>
</dbReference>
<dbReference type="PANTHER" id="PTHR10039">
    <property type="entry name" value="AMELOGENIN"/>
    <property type="match status" value="1"/>
</dbReference>
<evidence type="ECO:0000313" key="4">
    <source>
        <dbReference type="Proteomes" id="UP000326799"/>
    </source>
</evidence>
<proteinExistence type="predicted"/>
<dbReference type="Pfam" id="PF24883">
    <property type="entry name" value="NPHP3_N"/>
    <property type="match status" value="1"/>
</dbReference>